<proteinExistence type="predicted"/>
<protein>
    <submittedName>
        <fullName evidence="1">Uncharacterized protein</fullName>
    </submittedName>
</protein>
<accession>A0A0F9A5S1</accession>
<organism evidence="1">
    <name type="scientific">marine sediment metagenome</name>
    <dbReference type="NCBI Taxonomy" id="412755"/>
    <lineage>
        <taxon>unclassified sequences</taxon>
        <taxon>metagenomes</taxon>
        <taxon>ecological metagenomes</taxon>
    </lineage>
</organism>
<comment type="caution">
    <text evidence="1">The sequence shown here is derived from an EMBL/GenBank/DDBJ whole genome shotgun (WGS) entry which is preliminary data.</text>
</comment>
<name>A0A0F9A5S1_9ZZZZ</name>
<gene>
    <name evidence="1" type="ORF">LCGC14_2953360</name>
</gene>
<dbReference type="AlphaFoldDB" id="A0A0F9A5S1"/>
<evidence type="ECO:0000313" key="1">
    <source>
        <dbReference type="EMBL" id="KKK67511.1"/>
    </source>
</evidence>
<sequence>HIVKTPITPERFELLRTYHDRKYNSLGHRVKFYWTYRSKLIKLLKAHIRIK</sequence>
<feature type="non-terminal residue" evidence="1">
    <location>
        <position position="1"/>
    </location>
</feature>
<reference evidence="1" key="1">
    <citation type="journal article" date="2015" name="Nature">
        <title>Complex archaea that bridge the gap between prokaryotes and eukaryotes.</title>
        <authorList>
            <person name="Spang A."/>
            <person name="Saw J.H."/>
            <person name="Jorgensen S.L."/>
            <person name="Zaremba-Niedzwiedzka K."/>
            <person name="Martijn J."/>
            <person name="Lind A.E."/>
            <person name="van Eijk R."/>
            <person name="Schleper C."/>
            <person name="Guy L."/>
            <person name="Ettema T.J."/>
        </authorList>
    </citation>
    <scope>NUCLEOTIDE SEQUENCE</scope>
</reference>
<dbReference type="EMBL" id="LAZR01059576">
    <property type="protein sequence ID" value="KKK67511.1"/>
    <property type="molecule type" value="Genomic_DNA"/>
</dbReference>